<keyword evidence="4 6" id="KW-0547">Nucleotide-binding</keyword>
<dbReference type="EMBL" id="LDJX01000003">
    <property type="protein sequence ID" value="KPM32210.1"/>
    <property type="molecule type" value="Genomic_DNA"/>
</dbReference>
<proteinExistence type="inferred from homology"/>
<comment type="caution">
    <text evidence="8">The sequence shown here is derived from an EMBL/GenBank/DDBJ whole genome shotgun (WGS) entry which is preliminary data.</text>
</comment>
<feature type="domain" description="ATP-cone" evidence="7">
    <location>
        <begin position="30"/>
        <end position="125"/>
    </location>
</feature>
<dbReference type="InterPro" id="IPR009078">
    <property type="entry name" value="Ferritin-like_SF"/>
</dbReference>
<evidence type="ECO:0000313" key="8">
    <source>
        <dbReference type="EMBL" id="KPM32210.1"/>
    </source>
</evidence>
<evidence type="ECO:0000259" key="7">
    <source>
        <dbReference type="PROSITE" id="PS51161"/>
    </source>
</evidence>
<evidence type="ECO:0000313" key="9">
    <source>
        <dbReference type="Proteomes" id="UP000050280"/>
    </source>
</evidence>
<dbReference type="InterPro" id="IPR033909">
    <property type="entry name" value="RNR_small"/>
</dbReference>
<dbReference type="SUPFAM" id="SSF47240">
    <property type="entry name" value="Ferritin-like"/>
    <property type="match status" value="1"/>
</dbReference>
<dbReference type="Pfam" id="PF03477">
    <property type="entry name" value="ATP-cone"/>
    <property type="match status" value="1"/>
</dbReference>
<dbReference type="Gene3D" id="1.10.620.20">
    <property type="entry name" value="Ribonucleotide Reductase, subunit A"/>
    <property type="match status" value="1"/>
</dbReference>
<dbReference type="PATRIC" id="fig|1300341.3.peg.2047"/>
<dbReference type="Proteomes" id="UP000050280">
    <property type="component" value="Unassembled WGS sequence"/>
</dbReference>
<dbReference type="InterPro" id="IPR000358">
    <property type="entry name" value="RNR_small_fam"/>
</dbReference>
<sequence length="450" mass="52222">MHHPKRKWDKLRTLQSLFSTFTTSNFMQITHLIKRDFSKRPFQLEKITDAILKAMTAADHGDVGDAQRIADNVLNALLERKAQDAEYVPTVEQVQDLVENSLMEGGFFDVAKGYILYRNEQAQKRKSNIFEKRINLKPYEYPQLYEYVPAIRHSYWIHTEFNFTSDIQDFKTRLTEAERSAIKNTMLAISQIEVAVKSFWGDIYHKMPKPEIGAVGSTFAESEVRHADAYSHLLEILGLNAEFKTLKKKPVMMKRVQYLETALKNAKSEDNKEYAEAILLFSLFIEHVSLFSQFLIIMAFNKHKNMLKGVSNVVEATSKEEQIHGDFGIDVIKIIKDENPDWFTSEYHGMIQQMCQDAFVAESRIIDWIFEKGELDFLPKNVVNEFIKQRFNNSLASIGIAEIFEVDQELLAETEWFDDEIIGTKHGDFFVKRSINYSKRTQSITSDDLF</sequence>
<evidence type="ECO:0000256" key="4">
    <source>
        <dbReference type="ARBA" id="ARBA00022741"/>
    </source>
</evidence>
<comment type="similarity">
    <text evidence="2">Belongs to the ribonucleoside diphosphate reductase small chain family.</text>
</comment>
<evidence type="ECO:0000256" key="1">
    <source>
        <dbReference type="ARBA" id="ARBA00001962"/>
    </source>
</evidence>
<dbReference type="GO" id="GO:0004748">
    <property type="term" value="F:ribonucleoside-diphosphate reductase activity, thioredoxin disulfide as acceptor"/>
    <property type="evidence" value="ECO:0007669"/>
    <property type="project" value="UniProtKB-EC"/>
</dbReference>
<name>A0A0P7A670_9FLAO</name>
<dbReference type="AlphaFoldDB" id="A0A0P7A670"/>
<dbReference type="InterPro" id="IPR012348">
    <property type="entry name" value="RNR-like"/>
</dbReference>
<dbReference type="EC" id="1.17.4.1" evidence="3"/>
<protein>
    <recommendedName>
        <fullName evidence="3">ribonucleoside-diphosphate reductase</fullName>
        <ecNumber evidence="3">1.17.4.1</ecNumber>
    </recommendedName>
</protein>
<dbReference type="UniPathway" id="UPA00326"/>
<dbReference type="InterPro" id="IPR005144">
    <property type="entry name" value="ATP-cone_dom"/>
</dbReference>
<dbReference type="PANTHER" id="PTHR23409:SF18">
    <property type="entry name" value="RIBONUCLEOSIDE-DIPHOSPHATE REDUCTASE SUBUNIT M2"/>
    <property type="match status" value="1"/>
</dbReference>
<dbReference type="PROSITE" id="PS51161">
    <property type="entry name" value="ATP_CONE"/>
    <property type="match status" value="1"/>
</dbReference>
<dbReference type="STRING" id="1300341.I595_1860"/>
<keyword evidence="5 6" id="KW-0067">ATP-binding</keyword>
<dbReference type="GO" id="GO:0005524">
    <property type="term" value="F:ATP binding"/>
    <property type="evidence" value="ECO:0007669"/>
    <property type="project" value="UniProtKB-UniRule"/>
</dbReference>
<gene>
    <name evidence="8" type="ORF">I595_1860</name>
</gene>
<evidence type="ECO:0000256" key="2">
    <source>
        <dbReference type="ARBA" id="ARBA00009303"/>
    </source>
</evidence>
<keyword evidence="9" id="KW-1185">Reference proteome</keyword>
<evidence type="ECO:0000256" key="5">
    <source>
        <dbReference type="ARBA" id="ARBA00022840"/>
    </source>
</evidence>
<dbReference type="CDD" id="cd01049">
    <property type="entry name" value="RNRR2"/>
    <property type="match status" value="1"/>
</dbReference>
<comment type="cofactor">
    <cofactor evidence="1">
        <name>Fe cation</name>
        <dbReference type="ChEBI" id="CHEBI:24875"/>
    </cofactor>
</comment>
<evidence type="ECO:0000256" key="6">
    <source>
        <dbReference type="PROSITE-ProRule" id="PRU00492"/>
    </source>
</evidence>
<dbReference type="Pfam" id="PF00268">
    <property type="entry name" value="Ribonuc_red_sm"/>
    <property type="match status" value="1"/>
</dbReference>
<accession>A0A0P7A670</accession>
<reference evidence="8 9" key="1">
    <citation type="submission" date="2015-09" db="EMBL/GenBank/DDBJ databases">
        <title>Genome sequence of the marine flavobacterium Croceitalea dokdonensis DOKDO 023 that contains proton- and sodium-pumping rhodopsins.</title>
        <authorList>
            <person name="Kwon S.-K."/>
            <person name="Lee H.K."/>
            <person name="Kwak M.-J."/>
            <person name="Kim J.F."/>
        </authorList>
    </citation>
    <scope>NUCLEOTIDE SEQUENCE [LARGE SCALE GENOMIC DNA]</scope>
    <source>
        <strain evidence="8 9">DOKDO 023</strain>
    </source>
</reference>
<evidence type="ECO:0000256" key="3">
    <source>
        <dbReference type="ARBA" id="ARBA00012274"/>
    </source>
</evidence>
<organism evidence="8 9">
    <name type="scientific">Croceitalea dokdonensis DOKDO 023</name>
    <dbReference type="NCBI Taxonomy" id="1300341"/>
    <lineage>
        <taxon>Bacteria</taxon>
        <taxon>Pseudomonadati</taxon>
        <taxon>Bacteroidota</taxon>
        <taxon>Flavobacteriia</taxon>
        <taxon>Flavobacteriales</taxon>
        <taxon>Flavobacteriaceae</taxon>
        <taxon>Croceitalea</taxon>
    </lineage>
</organism>
<dbReference type="GO" id="GO:0009263">
    <property type="term" value="P:deoxyribonucleotide biosynthetic process"/>
    <property type="evidence" value="ECO:0007669"/>
    <property type="project" value="InterPro"/>
</dbReference>
<dbReference type="PANTHER" id="PTHR23409">
    <property type="entry name" value="RIBONUCLEOSIDE-DIPHOSPHATE REDUCTASE SMALL CHAIN"/>
    <property type="match status" value="1"/>
</dbReference>